<accession>A0A8J7YKX5</accession>
<dbReference type="AlphaFoldDB" id="A0A8J7YKX5"/>
<name>A0A8J7YKX5_9EURY</name>
<sequence>MRWVVTSLIVTAALVVATGGALAVQGGPAWAEEFQGDLERGAAAHNAWADSEDPQFVGDRFVRNERVSLTVSGADGGEAVYGVWTDDEMRITDVSRGPPQDETMRVFASKPALEEVLRAENPATAFGEAVASGDVRVERMVGVGGHELAVGPIGALLGLAGLGLGAGLLGVVGLGTLLAGPGHLVSRGAGVLRAAVRRILDGLRWLAKVLGKLFLIVELLQLLGYEVRDRMKAAIRRVRLRVQARWLSLRKRLDTRALDERDNGSRMHSKMGTLRARLATVRNMRERDEQAGEARAHGDESQ</sequence>
<evidence type="ECO:0000313" key="2">
    <source>
        <dbReference type="Proteomes" id="UP000783863"/>
    </source>
</evidence>
<reference evidence="1" key="1">
    <citation type="submission" date="2021-06" db="EMBL/GenBank/DDBJ databases">
        <title>Halomicroarcula sp. F24A a new haloarchaeum isolated from saline soil.</title>
        <authorList>
            <person name="Duran-Viseras A."/>
            <person name="Sanchez-Porro C."/>
            <person name="Ventosa A."/>
        </authorList>
    </citation>
    <scope>NUCLEOTIDE SEQUENCE</scope>
    <source>
        <strain evidence="1">F24A</strain>
    </source>
</reference>
<comment type="caution">
    <text evidence="1">The sequence shown here is derived from an EMBL/GenBank/DDBJ whole genome shotgun (WGS) entry which is preliminary data.</text>
</comment>
<organism evidence="1 2">
    <name type="scientific">Haloarcula salinisoli</name>
    <dbReference type="NCBI Taxonomy" id="2487746"/>
    <lineage>
        <taxon>Archaea</taxon>
        <taxon>Methanobacteriati</taxon>
        <taxon>Methanobacteriota</taxon>
        <taxon>Stenosarchaea group</taxon>
        <taxon>Halobacteria</taxon>
        <taxon>Halobacteriales</taxon>
        <taxon>Haloarculaceae</taxon>
        <taxon>Haloarcula</taxon>
    </lineage>
</organism>
<dbReference type="Proteomes" id="UP000783863">
    <property type="component" value="Unassembled WGS sequence"/>
</dbReference>
<protein>
    <submittedName>
        <fullName evidence="1">Uncharacterized protein</fullName>
    </submittedName>
</protein>
<dbReference type="RefSeq" id="WP_220589273.1">
    <property type="nucleotide sequence ID" value="NZ_RKLQ01000002.1"/>
</dbReference>
<gene>
    <name evidence="1" type="ORF">EGD98_15530</name>
</gene>
<dbReference type="EMBL" id="RKLQ01000002">
    <property type="protein sequence ID" value="MBX0305079.1"/>
    <property type="molecule type" value="Genomic_DNA"/>
</dbReference>
<evidence type="ECO:0000313" key="1">
    <source>
        <dbReference type="EMBL" id="MBX0305079.1"/>
    </source>
</evidence>
<keyword evidence="2" id="KW-1185">Reference proteome</keyword>
<proteinExistence type="predicted"/>